<keyword evidence="1" id="KW-0472">Membrane</keyword>
<dbReference type="EMBL" id="BAAAYN010000001">
    <property type="protein sequence ID" value="GAA3381714.1"/>
    <property type="molecule type" value="Genomic_DNA"/>
</dbReference>
<dbReference type="Proteomes" id="UP001501676">
    <property type="component" value="Unassembled WGS sequence"/>
</dbReference>
<keyword evidence="1" id="KW-1133">Transmembrane helix</keyword>
<evidence type="ECO:0000256" key="1">
    <source>
        <dbReference type="SAM" id="Phobius"/>
    </source>
</evidence>
<name>A0ABP6SPT7_9ACTN</name>
<comment type="caution">
    <text evidence="2">The sequence shown here is derived from an EMBL/GenBank/DDBJ whole genome shotgun (WGS) entry which is preliminary data.</text>
</comment>
<keyword evidence="3" id="KW-1185">Reference proteome</keyword>
<gene>
    <name evidence="2" type="ORF">GCM10020369_00730</name>
</gene>
<accession>A0ABP6SPT7</accession>
<sequence length="80" mass="8509">MIPTLIVFGLVTGRWWRSSLIAAAVGWPVLLVTADVMGVEVGLLGASTLAVVDAAAGALIHQAIWRTLRRLRSCESLVDP</sequence>
<keyword evidence="1" id="KW-0812">Transmembrane</keyword>
<protein>
    <submittedName>
        <fullName evidence="2">Uncharacterized protein</fullName>
    </submittedName>
</protein>
<feature type="transmembrane region" description="Helical" evidence="1">
    <location>
        <begin position="39"/>
        <end position="60"/>
    </location>
</feature>
<evidence type="ECO:0000313" key="3">
    <source>
        <dbReference type="Proteomes" id="UP001501676"/>
    </source>
</evidence>
<evidence type="ECO:0000313" key="2">
    <source>
        <dbReference type="EMBL" id="GAA3381714.1"/>
    </source>
</evidence>
<organism evidence="2 3">
    <name type="scientific">Cryptosporangium minutisporangium</name>
    <dbReference type="NCBI Taxonomy" id="113569"/>
    <lineage>
        <taxon>Bacteria</taxon>
        <taxon>Bacillati</taxon>
        <taxon>Actinomycetota</taxon>
        <taxon>Actinomycetes</taxon>
        <taxon>Cryptosporangiales</taxon>
        <taxon>Cryptosporangiaceae</taxon>
        <taxon>Cryptosporangium</taxon>
    </lineage>
</organism>
<reference evidence="3" key="1">
    <citation type="journal article" date="2019" name="Int. J. Syst. Evol. Microbiol.">
        <title>The Global Catalogue of Microorganisms (GCM) 10K type strain sequencing project: providing services to taxonomists for standard genome sequencing and annotation.</title>
        <authorList>
            <consortium name="The Broad Institute Genomics Platform"/>
            <consortium name="The Broad Institute Genome Sequencing Center for Infectious Disease"/>
            <person name="Wu L."/>
            <person name="Ma J."/>
        </authorList>
    </citation>
    <scope>NUCLEOTIDE SEQUENCE [LARGE SCALE GENOMIC DNA]</scope>
    <source>
        <strain evidence="3">JCM 9458</strain>
    </source>
</reference>
<proteinExistence type="predicted"/>
<dbReference type="RefSeq" id="WP_345725860.1">
    <property type="nucleotide sequence ID" value="NZ_BAAAYN010000001.1"/>
</dbReference>